<dbReference type="PANTHER" id="PTHR48242:SF2">
    <property type="entry name" value="(RAPE) HYPOTHETICAL PROTEIN"/>
    <property type="match status" value="1"/>
</dbReference>
<evidence type="ECO:0000313" key="2">
    <source>
        <dbReference type="EMBL" id="KAG7545938.1"/>
    </source>
</evidence>
<comment type="caution">
    <text evidence="2">The sequence shown here is derived from an EMBL/GenBank/DDBJ whole genome shotgun (WGS) entry which is preliminary data.</text>
</comment>
<evidence type="ECO:0000256" key="1">
    <source>
        <dbReference type="SAM" id="SignalP"/>
    </source>
</evidence>
<feature type="signal peptide" evidence="1">
    <location>
        <begin position="1"/>
        <end position="19"/>
    </location>
</feature>
<reference evidence="2 3" key="1">
    <citation type="submission" date="2020-12" db="EMBL/GenBank/DDBJ databases">
        <title>Concerted genomic and epigenomic changes stabilize Arabidopsis allopolyploids.</title>
        <authorList>
            <person name="Chen Z."/>
        </authorList>
    </citation>
    <scope>NUCLEOTIDE SEQUENCE [LARGE SCALE GENOMIC DNA]</scope>
    <source>
        <strain evidence="2">As9502</strain>
        <tissue evidence="2">Leaf</tissue>
    </source>
</reference>
<dbReference type="AlphaFoldDB" id="A0A8T1YIU5"/>
<sequence>MFAIVIFAELLGQYTAALAKIVSGILPRRPHDRSVIYIGGFSLPRPSSPVPDFSSYLLVISNLLMVNSL</sequence>
<keyword evidence="3" id="KW-1185">Reference proteome</keyword>
<accession>A0A8T1YIU5</accession>
<organism evidence="2 3">
    <name type="scientific">Arabidopsis suecica</name>
    <name type="common">Swedish thale-cress</name>
    <name type="synonym">Cardaminopsis suecica</name>
    <dbReference type="NCBI Taxonomy" id="45249"/>
    <lineage>
        <taxon>Eukaryota</taxon>
        <taxon>Viridiplantae</taxon>
        <taxon>Streptophyta</taxon>
        <taxon>Embryophyta</taxon>
        <taxon>Tracheophyta</taxon>
        <taxon>Spermatophyta</taxon>
        <taxon>Magnoliopsida</taxon>
        <taxon>eudicotyledons</taxon>
        <taxon>Gunneridae</taxon>
        <taxon>Pentapetalae</taxon>
        <taxon>rosids</taxon>
        <taxon>malvids</taxon>
        <taxon>Brassicales</taxon>
        <taxon>Brassicaceae</taxon>
        <taxon>Camelineae</taxon>
        <taxon>Arabidopsis</taxon>
    </lineage>
</organism>
<proteinExistence type="predicted"/>
<keyword evidence="1" id="KW-0732">Signal</keyword>
<gene>
    <name evidence="2" type="ORF">ISN44_As12g013600</name>
</gene>
<dbReference type="EMBL" id="JAEFBJ010000012">
    <property type="protein sequence ID" value="KAG7545938.1"/>
    <property type="molecule type" value="Genomic_DNA"/>
</dbReference>
<protein>
    <submittedName>
        <fullName evidence="2">Uncharacterized protein</fullName>
    </submittedName>
</protein>
<evidence type="ECO:0000313" key="3">
    <source>
        <dbReference type="Proteomes" id="UP000694251"/>
    </source>
</evidence>
<feature type="chain" id="PRO_5035876736" evidence="1">
    <location>
        <begin position="20"/>
        <end position="69"/>
    </location>
</feature>
<name>A0A8T1YIU5_ARASU</name>
<dbReference type="Proteomes" id="UP000694251">
    <property type="component" value="Chromosome 12"/>
</dbReference>
<dbReference type="PANTHER" id="PTHR48242">
    <property type="entry name" value="BNAA02G09820D PROTEIN"/>
    <property type="match status" value="1"/>
</dbReference>